<sequence>MVKYPKKRSSSSGVDRHFFKVYLPTDSSKRLNIPKQLVVDNNIQLSSEMILRDQTRRSWPVTTRFTSDGRYWITKGWHDFCVGNNIQENDYFTFEFHQGKGFSRTVIDVHITRPTCKGFNGA</sequence>
<dbReference type="PANTHER" id="PTHR31674:SF96">
    <property type="entry name" value="B3 DOMAIN-CONTAINING PROTEIN REM-LIKE 3-RELATED"/>
    <property type="match status" value="1"/>
</dbReference>
<evidence type="ECO:0000259" key="6">
    <source>
        <dbReference type="PROSITE" id="PS50863"/>
    </source>
</evidence>
<gene>
    <name evidence="7" type="ORF">IFM89_011900</name>
</gene>
<comment type="subcellular location">
    <subcellularLocation>
        <location evidence="1">Nucleus</location>
    </subcellularLocation>
</comment>
<dbReference type="GO" id="GO:0005634">
    <property type="term" value="C:nucleus"/>
    <property type="evidence" value="ECO:0007669"/>
    <property type="project" value="UniProtKB-SubCell"/>
</dbReference>
<dbReference type="EMBL" id="JADFTS010000004">
    <property type="protein sequence ID" value="KAF9608862.1"/>
    <property type="molecule type" value="Genomic_DNA"/>
</dbReference>
<dbReference type="Pfam" id="PF02362">
    <property type="entry name" value="B3"/>
    <property type="match status" value="1"/>
</dbReference>
<dbReference type="CDD" id="cd10017">
    <property type="entry name" value="B3_DNA"/>
    <property type="match status" value="1"/>
</dbReference>
<dbReference type="PANTHER" id="PTHR31674">
    <property type="entry name" value="B3 DOMAIN-CONTAINING PROTEIN REM-LIKE 3-RELATED"/>
    <property type="match status" value="1"/>
</dbReference>
<dbReference type="AlphaFoldDB" id="A0A835I3A2"/>
<evidence type="ECO:0000256" key="2">
    <source>
        <dbReference type="ARBA" id="ARBA00023015"/>
    </source>
</evidence>
<reference evidence="7 8" key="1">
    <citation type="submission" date="2020-10" db="EMBL/GenBank/DDBJ databases">
        <title>The Coptis chinensis genome and diversification of protoberbering-type alkaloids.</title>
        <authorList>
            <person name="Wang B."/>
            <person name="Shu S."/>
            <person name="Song C."/>
            <person name="Liu Y."/>
        </authorList>
    </citation>
    <scope>NUCLEOTIDE SEQUENCE [LARGE SCALE GENOMIC DNA]</scope>
    <source>
        <strain evidence="7">HL-2020</strain>
        <tissue evidence="7">Leaf</tissue>
    </source>
</reference>
<evidence type="ECO:0000256" key="1">
    <source>
        <dbReference type="ARBA" id="ARBA00004123"/>
    </source>
</evidence>
<proteinExistence type="predicted"/>
<evidence type="ECO:0000313" key="8">
    <source>
        <dbReference type="Proteomes" id="UP000631114"/>
    </source>
</evidence>
<evidence type="ECO:0000256" key="4">
    <source>
        <dbReference type="ARBA" id="ARBA00023163"/>
    </source>
</evidence>
<feature type="domain" description="TF-B3" evidence="6">
    <location>
        <begin position="16"/>
        <end position="115"/>
    </location>
</feature>
<organism evidence="7 8">
    <name type="scientific">Coptis chinensis</name>
    <dbReference type="NCBI Taxonomy" id="261450"/>
    <lineage>
        <taxon>Eukaryota</taxon>
        <taxon>Viridiplantae</taxon>
        <taxon>Streptophyta</taxon>
        <taxon>Embryophyta</taxon>
        <taxon>Tracheophyta</taxon>
        <taxon>Spermatophyta</taxon>
        <taxon>Magnoliopsida</taxon>
        <taxon>Ranunculales</taxon>
        <taxon>Ranunculaceae</taxon>
        <taxon>Coptidoideae</taxon>
        <taxon>Coptis</taxon>
    </lineage>
</organism>
<name>A0A835I3A2_9MAGN</name>
<dbReference type="InterPro" id="IPR039218">
    <property type="entry name" value="REM_fam"/>
</dbReference>
<keyword evidence="8" id="KW-1185">Reference proteome</keyword>
<keyword evidence="4" id="KW-0804">Transcription</keyword>
<accession>A0A835I3A2</accession>
<evidence type="ECO:0000313" key="7">
    <source>
        <dbReference type="EMBL" id="KAF9608862.1"/>
    </source>
</evidence>
<dbReference type="OrthoDB" id="1094641at2759"/>
<keyword evidence="5" id="KW-0539">Nucleus</keyword>
<dbReference type="Gene3D" id="2.40.330.10">
    <property type="entry name" value="DNA-binding pseudobarrel domain"/>
    <property type="match status" value="1"/>
</dbReference>
<dbReference type="SMART" id="SM01019">
    <property type="entry name" value="B3"/>
    <property type="match status" value="1"/>
</dbReference>
<comment type="caution">
    <text evidence="7">The sequence shown here is derived from an EMBL/GenBank/DDBJ whole genome shotgun (WGS) entry which is preliminary data.</text>
</comment>
<dbReference type="InterPro" id="IPR003340">
    <property type="entry name" value="B3_DNA-bd"/>
</dbReference>
<keyword evidence="2" id="KW-0805">Transcription regulation</keyword>
<dbReference type="SUPFAM" id="SSF101936">
    <property type="entry name" value="DNA-binding pseudobarrel domain"/>
    <property type="match status" value="1"/>
</dbReference>
<dbReference type="Proteomes" id="UP000631114">
    <property type="component" value="Unassembled WGS sequence"/>
</dbReference>
<protein>
    <recommendedName>
        <fullName evidence="6">TF-B3 domain-containing protein</fullName>
    </recommendedName>
</protein>
<dbReference type="GO" id="GO:0003677">
    <property type="term" value="F:DNA binding"/>
    <property type="evidence" value="ECO:0007669"/>
    <property type="project" value="UniProtKB-KW"/>
</dbReference>
<keyword evidence="3" id="KW-0238">DNA-binding</keyword>
<evidence type="ECO:0000256" key="3">
    <source>
        <dbReference type="ARBA" id="ARBA00023125"/>
    </source>
</evidence>
<dbReference type="PROSITE" id="PS50863">
    <property type="entry name" value="B3"/>
    <property type="match status" value="1"/>
</dbReference>
<dbReference type="InterPro" id="IPR015300">
    <property type="entry name" value="DNA-bd_pseudobarrel_sf"/>
</dbReference>
<evidence type="ECO:0000256" key="5">
    <source>
        <dbReference type="ARBA" id="ARBA00023242"/>
    </source>
</evidence>